<proteinExistence type="predicted"/>
<dbReference type="GeneID" id="94835864"/>
<keyword evidence="2" id="KW-1185">Reference proteome</keyword>
<protein>
    <submittedName>
        <fullName evidence="1">Uncharacterized protein</fullName>
    </submittedName>
</protein>
<accession>A0A1J4KL91</accession>
<dbReference type="Proteomes" id="UP000179807">
    <property type="component" value="Unassembled WGS sequence"/>
</dbReference>
<comment type="caution">
    <text evidence="1">The sequence shown here is derived from an EMBL/GenBank/DDBJ whole genome shotgun (WGS) entry which is preliminary data.</text>
</comment>
<dbReference type="VEuPathDB" id="TrichDB:TRFO_20040"/>
<evidence type="ECO:0000313" key="1">
    <source>
        <dbReference type="EMBL" id="OHT10556.1"/>
    </source>
</evidence>
<organism evidence="1 2">
    <name type="scientific">Tritrichomonas foetus</name>
    <dbReference type="NCBI Taxonomy" id="1144522"/>
    <lineage>
        <taxon>Eukaryota</taxon>
        <taxon>Metamonada</taxon>
        <taxon>Parabasalia</taxon>
        <taxon>Tritrichomonadida</taxon>
        <taxon>Tritrichomonadidae</taxon>
        <taxon>Tritrichomonas</taxon>
    </lineage>
</organism>
<dbReference type="AlphaFoldDB" id="A0A1J4KL91"/>
<evidence type="ECO:0000313" key="2">
    <source>
        <dbReference type="Proteomes" id="UP000179807"/>
    </source>
</evidence>
<name>A0A1J4KL91_9EUKA</name>
<dbReference type="RefSeq" id="XP_068363692.1">
    <property type="nucleotide sequence ID" value="XM_068501160.1"/>
</dbReference>
<reference evidence="1" key="1">
    <citation type="submission" date="2016-10" db="EMBL/GenBank/DDBJ databases">
        <authorList>
            <person name="Benchimol M."/>
            <person name="Almeida L.G."/>
            <person name="Vasconcelos A.T."/>
            <person name="Perreira-Neves A."/>
            <person name="Rosa I.A."/>
            <person name="Tasca T."/>
            <person name="Bogo M.R."/>
            <person name="de Souza W."/>
        </authorList>
    </citation>
    <scope>NUCLEOTIDE SEQUENCE [LARGE SCALE GENOMIC DNA]</scope>
    <source>
        <strain evidence="1">K</strain>
    </source>
</reference>
<gene>
    <name evidence="1" type="ORF">TRFO_20040</name>
</gene>
<dbReference type="EMBL" id="MLAK01000607">
    <property type="protein sequence ID" value="OHT10556.1"/>
    <property type="molecule type" value="Genomic_DNA"/>
</dbReference>
<sequence length="121" mass="13847">MPKHIQMQNQSQRNSLIDIVLKNGIVAAQIPINICFIRNYDNFSFRLTLTELNGIPVFSIQMKDTVVSNKDIFMAFDLFKGGLDALRMKDPTIPYITDKTPLSFFQINLCVKAIDLIEAMY</sequence>